<reference evidence="3" key="1">
    <citation type="submission" date="2016-10" db="EMBL/GenBank/DDBJ databases">
        <authorList>
            <person name="Varghese N."/>
            <person name="Submissions S."/>
        </authorList>
    </citation>
    <scope>NUCLEOTIDE SEQUENCE [LARGE SCALE GENOMIC DNA]</scope>
    <source>
        <strain evidence="3">CGMCC 4.3530</strain>
    </source>
</reference>
<accession>A0A1H2XEV1</accession>
<dbReference type="Proteomes" id="UP000199529">
    <property type="component" value="Unassembled WGS sequence"/>
</dbReference>
<evidence type="ECO:0000313" key="3">
    <source>
        <dbReference type="Proteomes" id="UP000199529"/>
    </source>
</evidence>
<name>A0A1H2XEV1_9PSEU</name>
<keyword evidence="3" id="KW-1185">Reference proteome</keyword>
<proteinExistence type="predicted"/>
<evidence type="ECO:0000256" key="1">
    <source>
        <dbReference type="SAM" id="MobiDB-lite"/>
    </source>
</evidence>
<organism evidence="2 3">
    <name type="scientific">Saccharopolyspora shandongensis</name>
    <dbReference type="NCBI Taxonomy" id="418495"/>
    <lineage>
        <taxon>Bacteria</taxon>
        <taxon>Bacillati</taxon>
        <taxon>Actinomycetota</taxon>
        <taxon>Actinomycetes</taxon>
        <taxon>Pseudonocardiales</taxon>
        <taxon>Pseudonocardiaceae</taxon>
        <taxon>Saccharopolyspora</taxon>
    </lineage>
</organism>
<gene>
    <name evidence="2" type="ORF">SAMN05216215_100662</name>
</gene>
<sequence length="102" mass="11311">MSARPCRTGRSRALSDIPGKNKWAAGIPGARGAKSRPQFGAKQQNRDYHTHTDLVRALIGRRDLRQVILDSPGLTSELSAVAREINDLDRDLVDHLNTYMST</sequence>
<evidence type="ECO:0000313" key="2">
    <source>
        <dbReference type="EMBL" id="SDW91452.1"/>
    </source>
</evidence>
<protein>
    <submittedName>
        <fullName evidence="2">Uncharacterized protein</fullName>
    </submittedName>
</protein>
<dbReference type="AlphaFoldDB" id="A0A1H2XEV1"/>
<dbReference type="EMBL" id="FNOK01000006">
    <property type="protein sequence ID" value="SDW91452.1"/>
    <property type="molecule type" value="Genomic_DNA"/>
</dbReference>
<feature type="region of interest" description="Disordered" evidence="1">
    <location>
        <begin position="1"/>
        <end position="46"/>
    </location>
</feature>
<dbReference type="STRING" id="418495.SAMN05216215_100662"/>
<dbReference type="RefSeq" id="WP_143060892.1">
    <property type="nucleotide sequence ID" value="NZ_FNOK01000006.1"/>
</dbReference>